<protein>
    <submittedName>
        <fullName evidence="4">DUF4097 family beta strand repeat-containing protein</fullName>
    </submittedName>
</protein>
<dbReference type="RefSeq" id="WP_272434695.1">
    <property type="nucleotide sequence ID" value="NZ_JAMQKB010000001.1"/>
</dbReference>
<comment type="caution">
    <text evidence="4">The sequence shown here is derived from an EMBL/GenBank/DDBJ whole genome shotgun (WGS) entry which is preliminary data.</text>
</comment>
<evidence type="ECO:0000259" key="2">
    <source>
        <dbReference type="Pfam" id="PF13349"/>
    </source>
</evidence>
<feature type="coiled-coil region" evidence="1">
    <location>
        <begin position="12"/>
        <end position="39"/>
    </location>
</feature>
<dbReference type="InterPro" id="IPR053959">
    <property type="entry name" value="YvlB/LiaX_N"/>
</dbReference>
<evidence type="ECO:0000313" key="4">
    <source>
        <dbReference type="EMBL" id="MDC3423049.1"/>
    </source>
</evidence>
<dbReference type="Pfam" id="PF22746">
    <property type="entry name" value="SHOCT-like_DUF2089-C"/>
    <property type="match status" value="1"/>
</dbReference>
<evidence type="ECO:0000256" key="1">
    <source>
        <dbReference type="SAM" id="Coils"/>
    </source>
</evidence>
<dbReference type="InterPro" id="IPR016599">
    <property type="entry name" value="UCP012569"/>
</dbReference>
<organism evidence="4 5">
    <name type="scientific">Terrihalobacillus insolitus</name>
    <dbReference type="NCBI Taxonomy" id="2950438"/>
    <lineage>
        <taxon>Bacteria</taxon>
        <taxon>Bacillati</taxon>
        <taxon>Bacillota</taxon>
        <taxon>Bacilli</taxon>
        <taxon>Bacillales</taxon>
        <taxon>Bacillaceae</taxon>
        <taxon>Terrihalobacillus</taxon>
    </lineage>
</organism>
<name>A0A9X3WTH7_9BACI</name>
<proteinExistence type="predicted"/>
<dbReference type="Pfam" id="PF13349">
    <property type="entry name" value="DUF4097"/>
    <property type="match status" value="1"/>
</dbReference>
<dbReference type="AlphaFoldDB" id="A0A9X3WTH7"/>
<dbReference type="Proteomes" id="UP001145050">
    <property type="component" value="Unassembled WGS sequence"/>
</dbReference>
<gene>
    <name evidence="4" type="ORF">NC797_00830</name>
</gene>
<keyword evidence="1" id="KW-0175">Coiled coil</keyword>
<evidence type="ECO:0000259" key="3">
    <source>
        <dbReference type="Pfam" id="PF22746"/>
    </source>
</evidence>
<feature type="domain" description="DUF4097" evidence="2">
    <location>
        <begin position="104"/>
        <end position="318"/>
    </location>
</feature>
<feature type="domain" description="YvlB/LiaX N-terminal" evidence="3">
    <location>
        <begin position="3"/>
        <end position="32"/>
    </location>
</feature>
<sequence>MKEEQRRILKMVEEGMITAEEAEELMESIEQDDQSTIQEISKKVDWETGEAYKQHSKTKSKKRPFLQFIEEAFSKIKNVDLDLNFGDYYDVSHVFHSNKATFTTIGIDIFNGDVTLIPWDEKDVRIESQAKVYQSKNQHEAKEKFIRESEFQIVDNILAFTIPSKQIKADLKLYVPRNKYTSTRIKLFNGKIHVNQIESEQLEMKTSNGSIDLSSFRGNILDVESINGSIKLEDVICERVETETIHGSIHVDGTFKKIEAQAVNGSVYCNWQGNHAEMGFFKTIAGSVRLTLPEKVRVDGNLMTKIGSIHFDIDNYAIYQEKREVINHSLHFIANDKMKNSLHVEAETKTGSIWILPSKKEV</sequence>
<reference evidence="4" key="1">
    <citation type="submission" date="2022-06" db="EMBL/GenBank/DDBJ databases">
        <title>Aquibacillus sp. a new bacterium isolated from soil saline samples.</title>
        <authorList>
            <person name="Galisteo C."/>
            <person name="De La Haba R."/>
            <person name="Sanchez-Porro C."/>
            <person name="Ventosa A."/>
        </authorList>
    </citation>
    <scope>NUCLEOTIDE SEQUENCE</scope>
    <source>
        <strain evidence="4">3ASR75-11</strain>
    </source>
</reference>
<dbReference type="EMBL" id="JAMQKB010000001">
    <property type="protein sequence ID" value="MDC3423049.1"/>
    <property type="molecule type" value="Genomic_DNA"/>
</dbReference>
<keyword evidence="5" id="KW-1185">Reference proteome</keyword>
<dbReference type="InterPro" id="IPR025164">
    <property type="entry name" value="Toastrack_DUF4097"/>
</dbReference>
<evidence type="ECO:0000313" key="5">
    <source>
        <dbReference type="Proteomes" id="UP001145050"/>
    </source>
</evidence>
<dbReference type="PIRSF" id="PIRSF012569">
    <property type="entry name" value="UCP012569"/>
    <property type="match status" value="1"/>
</dbReference>
<accession>A0A9X3WTH7</accession>